<dbReference type="Gene3D" id="3.90.180.10">
    <property type="entry name" value="Medium-chain alcohol dehydrogenases, catalytic domain"/>
    <property type="match status" value="1"/>
</dbReference>
<dbReference type="GO" id="GO:0016491">
    <property type="term" value="F:oxidoreductase activity"/>
    <property type="evidence" value="ECO:0007669"/>
    <property type="project" value="InterPro"/>
</dbReference>
<organism evidence="2 3">
    <name type="scientific">Galerina marginata (strain CBS 339.88)</name>
    <dbReference type="NCBI Taxonomy" id="685588"/>
    <lineage>
        <taxon>Eukaryota</taxon>
        <taxon>Fungi</taxon>
        <taxon>Dikarya</taxon>
        <taxon>Basidiomycota</taxon>
        <taxon>Agaricomycotina</taxon>
        <taxon>Agaricomycetes</taxon>
        <taxon>Agaricomycetidae</taxon>
        <taxon>Agaricales</taxon>
        <taxon>Agaricineae</taxon>
        <taxon>Strophariaceae</taxon>
        <taxon>Galerina</taxon>
    </lineage>
</organism>
<dbReference type="AlphaFoldDB" id="A0A067SUS2"/>
<feature type="domain" description="Enoyl reductase (ER)" evidence="1">
    <location>
        <begin position="18"/>
        <end position="348"/>
    </location>
</feature>
<dbReference type="InterPro" id="IPR013149">
    <property type="entry name" value="ADH-like_C"/>
</dbReference>
<dbReference type="OrthoDB" id="1706066at2759"/>
<dbReference type="SMART" id="SM00829">
    <property type="entry name" value="PKS_ER"/>
    <property type="match status" value="1"/>
</dbReference>
<dbReference type="PANTHER" id="PTHR45033">
    <property type="match status" value="1"/>
</dbReference>
<evidence type="ECO:0000313" key="2">
    <source>
        <dbReference type="EMBL" id="KDR73817.1"/>
    </source>
</evidence>
<dbReference type="InterPro" id="IPR011032">
    <property type="entry name" value="GroES-like_sf"/>
</dbReference>
<reference evidence="3" key="1">
    <citation type="journal article" date="2014" name="Proc. Natl. Acad. Sci. U.S.A.">
        <title>Extensive sampling of basidiomycete genomes demonstrates inadequacy of the white-rot/brown-rot paradigm for wood decay fungi.</title>
        <authorList>
            <person name="Riley R."/>
            <person name="Salamov A.A."/>
            <person name="Brown D.W."/>
            <person name="Nagy L.G."/>
            <person name="Floudas D."/>
            <person name="Held B.W."/>
            <person name="Levasseur A."/>
            <person name="Lombard V."/>
            <person name="Morin E."/>
            <person name="Otillar R."/>
            <person name="Lindquist E.A."/>
            <person name="Sun H."/>
            <person name="LaButti K.M."/>
            <person name="Schmutz J."/>
            <person name="Jabbour D."/>
            <person name="Luo H."/>
            <person name="Baker S.E."/>
            <person name="Pisabarro A.G."/>
            <person name="Walton J.D."/>
            <person name="Blanchette R.A."/>
            <person name="Henrissat B."/>
            <person name="Martin F."/>
            <person name="Cullen D."/>
            <person name="Hibbett D.S."/>
            <person name="Grigoriev I.V."/>
        </authorList>
    </citation>
    <scope>NUCLEOTIDE SEQUENCE [LARGE SCALE GENOMIC DNA]</scope>
    <source>
        <strain evidence="3">CBS 339.88</strain>
    </source>
</reference>
<dbReference type="CDD" id="cd05188">
    <property type="entry name" value="MDR"/>
    <property type="match status" value="1"/>
</dbReference>
<gene>
    <name evidence="2" type="ORF">GALMADRAFT_251643</name>
</gene>
<dbReference type="Pfam" id="PF08240">
    <property type="entry name" value="ADH_N"/>
    <property type="match status" value="1"/>
</dbReference>
<dbReference type="SUPFAM" id="SSF51735">
    <property type="entry name" value="NAD(P)-binding Rossmann-fold domains"/>
    <property type="match status" value="1"/>
</dbReference>
<dbReference type="HOGENOM" id="CLU_026673_3_4_1"/>
<accession>A0A067SUS2</accession>
<dbReference type="InterPro" id="IPR013154">
    <property type="entry name" value="ADH-like_N"/>
</dbReference>
<keyword evidence="3" id="KW-1185">Reference proteome</keyword>
<dbReference type="PANTHER" id="PTHR45033:SF3">
    <property type="entry name" value="DEHYDROGENASE, PUTATIVE (AFU_ORTHOLOGUE AFUA_2G13270)-RELATED"/>
    <property type="match status" value="1"/>
</dbReference>
<dbReference type="Pfam" id="PF00107">
    <property type="entry name" value="ADH_zinc_N"/>
    <property type="match status" value="1"/>
</dbReference>
<evidence type="ECO:0000259" key="1">
    <source>
        <dbReference type="SMART" id="SM00829"/>
    </source>
</evidence>
<sequence>MSKLPTSTKALIIREADASRDPLYHDATIVERPLSPPEPGQVVVKIGAVGFNHKDVWQRMGLYPGIDFGAVFGGDGAGTVIASGTPEDPLLNTRVFLNPTRGWENDPNAPESIFGILGGGFFPPLGTFAEYVVVERDQVIPTPEHLDDVHMAAWPVGGVTAWRAVSVNAQVQKGQNILITGIGGGVALLAMQICLAKGANVYVTSGGPEKIKKAISLGAKGGAIYKHKNWPAQIGALVGKGEMIDAIIDSAGGDIMGQAGKILKQGGRVVCYGMTASPKITLTMRQVLANQQLLGSTMGSHQDMKDATDFLAIHRIVPVVSHVLMGLEAAEEGFDLIKRGDQFGKVVIKLRQRNPSTQDAKL</sequence>
<dbReference type="Proteomes" id="UP000027222">
    <property type="component" value="Unassembled WGS sequence"/>
</dbReference>
<dbReference type="SUPFAM" id="SSF50129">
    <property type="entry name" value="GroES-like"/>
    <property type="match status" value="1"/>
</dbReference>
<proteinExistence type="predicted"/>
<evidence type="ECO:0000313" key="3">
    <source>
        <dbReference type="Proteomes" id="UP000027222"/>
    </source>
</evidence>
<dbReference type="STRING" id="685588.A0A067SUS2"/>
<name>A0A067SUS2_GALM3</name>
<dbReference type="InterPro" id="IPR036291">
    <property type="entry name" value="NAD(P)-bd_dom_sf"/>
</dbReference>
<dbReference type="InterPro" id="IPR052711">
    <property type="entry name" value="Zinc_ADH-like"/>
</dbReference>
<dbReference type="EMBL" id="KL142385">
    <property type="protein sequence ID" value="KDR73817.1"/>
    <property type="molecule type" value="Genomic_DNA"/>
</dbReference>
<protein>
    <recommendedName>
        <fullName evidence="1">Enoyl reductase (ER) domain-containing protein</fullName>
    </recommendedName>
</protein>
<dbReference type="InterPro" id="IPR020843">
    <property type="entry name" value="ER"/>
</dbReference>
<dbReference type="Gene3D" id="3.40.50.720">
    <property type="entry name" value="NAD(P)-binding Rossmann-like Domain"/>
    <property type="match status" value="1"/>
</dbReference>